<protein>
    <submittedName>
        <fullName evidence="11">ABC transporter ATP-binding protein</fullName>
    </submittedName>
</protein>
<keyword evidence="8" id="KW-0472">Membrane</keyword>
<dbReference type="Gene3D" id="3.40.50.300">
    <property type="entry name" value="P-loop containing nucleotide triphosphate hydrolases"/>
    <property type="match status" value="2"/>
</dbReference>
<dbReference type="GO" id="GO:0005524">
    <property type="term" value="F:ATP binding"/>
    <property type="evidence" value="ECO:0007669"/>
    <property type="project" value="UniProtKB-KW"/>
</dbReference>
<comment type="caution">
    <text evidence="11">The sequence shown here is derived from an EMBL/GenBank/DDBJ whole genome shotgun (WGS) entry which is preliminary data.</text>
</comment>
<evidence type="ECO:0000313" key="11">
    <source>
        <dbReference type="EMBL" id="MBB6644855.1"/>
    </source>
</evidence>
<evidence type="ECO:0000256" key="2">
    <source>
        <dbReference type="ARBA" id="ARBA00022448"/>
    </source>
</evidence>
<dbReference type="SUPFAM" id="SSF52540">
    <property type="entry name" value="P-loop containing nucleoside triphosphate hydrolases"/>
    <property type="match status" value="2"/>
</dbReference>
<keyword evidence="6 11" id="KW-0067">ATP-binding</keyword>
<feature type="region of interest" description="Disordered" evidence="9">
    <location>
        <begin position="638"/>
        <end position="666"/>
    </location>
</feature>
<name>A0A7J9SD58_9EURY</name>
<evidence type="ECO:0000256" key="1">
    <source>
        <dbReference type="ARBA" id="ARBA00004202"/>
    </source>
</evidence>
<accession>A0A7J9SD58</accession>
<dbReference type="GO" id="GO:0005886">
    <property type="term" value="C:plasma membrane"/>
    <property type="evidence" value="ECO:0007669"/>
    <property type="project" value="UniProtKB-SubCell"/>
</dbReference>
<keyword evidence="12" id="KW-1185">Reference proteome</keyword>
<dbReference type="PANTHER" id="PTHR43297:SF14">
    <property type="entry name" value="ATPASE AAA-TYPE CORE DOMAIN-CONTAINING PROTEIN"/>
    <property type="match status" value="1"/>
</dbReference>
<keyword evidence="7" id="KW-1278">Translocase</keyword>
<evidence type="ECO:0000259" key="10">
    <source>
        <dbReference type="PROSITE" id="PS50893"/>
    </source>
</evidence>
<dbReference type="NCBIfam" id="NF008453">
    <property type="entry name" value="PRK11308.1"/>
    <property type="match status" value="2"/>
</dbReference>
<organism evidence="11 12">
    <name type="scientific">Halobellus ruber</name>
    <dbReference type="NCBI Taxonomy" id="2761102"/>
    <lineage>
        <taxon>Archaea</taxon>
        <taxon>Methanobacteriati</taxon>
        <taxon>Methanobacteriota</taxon>
        <taxon>Stenosarchaea group</taxon>
        <taxon>Halobacteria</taxon>
        <taxon>Halobacteriales</taxon>
        <taxon>Haloferacaceae</taxon>
        <taxon>Halobellus</taxon>
    </lineage>
</organism>
<keyword evidence="4" id="KW-0997">Cell inner membrane</keyword>
<dbReference type="PANTHER" id="PTHR43297">
    <property type="entry name" value="OLIGOPEPTIDE TRANSPORT ATP-BINDING PROTEIN APPD"/>
    <property type="match status" value="1"/>
</dbReference>
<feature type="domain" description="ABC transporter" evidence="10">
    <location>
        <begin position="393"/>
        <end position="634"/>
    </location>
</feature>
<keyword evidence="2" id="KW-0813">Transport</keyword>
<dbReference type="EMBL" id="JACKXD010000001">
    <property type="protein sequence ID" value="MBB6644855.1"/>
    <property type="molecule type" value="Genomic_DNA"/>
</dbReference>
<feature type="compositionally biased region" description="Basic and acidic residues" evidence="9">
    <location>
        <begin position="640"/>
        <end position="649"/>
    </location>
</feature>
<evidence type="ECO:0000256" key="8">
    <source>
        <dbReference type="ARBA" id="ARBA00023136"/>
    </source>
</evidence>
<dbReference type="AlphaFoldDB" id="A0A7J9SD58"/>
<proteinExistence type="predicted"/>
<dbReference type="InterPro" id="IPR050388">
    <property type="entry name" value="ABC_Ni/Peptide_Import"/>
</dbReference>
<evidence type="ECO:0000256" key="4">
    <source>
        <dbReference type="ARBA" id="ARBA00022519"/>
    </source>
</evidence>
<dbReference type="Pfam" id="PF08352">
    <property type="entry name" value="oligo_HPY"/>
    <property type="match status" value="2"/>
</dbReference>
<dbReference type="InterPro" id="IPR003593">
    <property type="entry name" value="AAA+_ATPase"/>
</dbReference>
<feature type="domain" description="ABC transporter" evidence="10">
    <location>
        <begin position="4"/>
        <end position="252"/>
    </location>
</feature>
<evidence type="ECO:0000256" key="9">
    <source>
        <dbReference type="SAM" id="MobiDB-lite"/>
    </source>
</evidence>
<keyword evidence="3" id="KW-1003">Cell membrane</keyword>
<dbReference type="GO" id="GO:0015833">
    <property type="term" value="P:peptide transport"/>
    <property type="evidence" value="ECO:0007669"/>
    <property type="project" value="InterPro"/>
</dbReference>
<dbReference type="SMART" id="SM00382">
    <property type="entry name" value="AAA"/>
    <property type="match status" value="2"/>
</dbReference>
<dbReference type="InterPro" id="IPR003439">
    <property type="entry name" value="ABC_transporter-like_ATP-bd"/>
</dbReference>
<evidence type="ECO:0000313" key="12">
    <source>
        <dbReference type="Proteomes" id="UP000546257"/>
    </source>
</evidence>
<dbReference type="Pfam" id="PF00005">
    <property type="entry name" value="ABC_tran"/>
    <property type="match status" value="2"/>
</dbReference>
<dbReference type="CDD" id="cd03257">
    <property type="entry name" value="ABC_NikE_OppD_transporters"/>
    <property type="match status" value="2"/>
</dbReference>
<dbReference type="InterPro" id="IPR013563">
    <property type="entry name" value="Oligopep_ABC_C"/>
</dbReference>
<evidence type="ECO:0000256" key="6">
    <source>
        <dbReference type="ARBA" id="ARBA00022840"/>
    </source>
</evidence>
<dbReference type="RefSeq" id="WP_185191240.1">
    <property type="nucleotide sequence ID" value="NZ_JACKXD010000001.1"/>
</dbReference>
<comment type="subcellular location">
    <subcellularLocation>
        <location evidence="1">Cell membrane</location>
        <topology evidence="1">Peripheral membrane protein</topology>
    </subcellularLocation>
</comment>
<keyword evidence="5" id="KW-0547">Nucleotide-binding</keyword>
<dbReference type="PROSITE" id="PS50893">
    <property type="entry name" value="ABC_TRANSPORTER_2"/>
    <property type="match status" value="2"/>
</dbReference>
<sequence>MTLLSVEDLRVRYGTDEGALHSVNGVSFSIDDRVNYALSGESASGKSTTAKAILGLLPDHATIESGEIEFAGRDLRALTPSERQDLLWEEVAFIPQTAIDALDPVMTVGAQIRQAIQTHREVSERNARRRVRELFETVGLDTDRVDDYPHQFSGGMRQRVVIAMALALDPKLIIADEPTTGLDVIVQDKIIDNILQIQEETDSSLLLITHDLSVIAETCDEMSVLYGGTVLEQGRVDHLLLNPTNPYTMGLKNAFPDLNSDGDDLVSVPGEPPNLESTPTGCAFEPRCPFSTETCATERPELESLPYRSQRVACHEADRAARMRREADRAATWGGATEGSRSTGGDILLEVDGLERSYERSESLLGQLPIGGISPTVTGLTNSLRRWYEQRGEFVKQVFDDDTAEVRAVDGVSLSVARGEILGVVGESGCGKSTLGRTLALLEEPTGGGFRFDGRPHKYYRDGNLQAFRQRLQIIFQNPYESLNPRLTVGQLVKEPLTIHGYRTGERDAAVRETLERVGMAPAERHLDKYPNELSGGQRQRVAIARALVVDPDFLICDEPASMLDVSLQAEVLNLLRSLANTEGIGVVYISHDLASLTRIADRLSIMYLGRFVETGATDRVVADPKHPYTEALLAAVPETDPRGSRDRVTLGGRPPSPEALPTGCRFAPRCPKATEECRESEPGLDEWRRADHAAACFHPAEGSEAGDSTGDSTVGNPTGGPDIGGPARPGRSDDGE</sequence>
<dbReference type="InterPro" id="IPR017871">
    <property type="entry name" value="ABC_transporter-like_CS"/>
</dbReference>
<evidence type="ECO:0000256" key="5">
    <source>
        <dbReference type="ARBA" id="ARBA00022741"/>
    </source>
</evidence>
<dbReference type="GO" id="GO:0016887">
    <property type="term" value="F:ATP hydrolysis activity"/>
    <property type="evidence" value="ECO:0007669"/>
    <property type="project" value="InterPro"/>
</dbReference>
<dbReference type="PROSITE" id="PS00211">
    <property type="entry name" value="ABC_TRANSPORTER_1"/>
    <property type="match status" value="2"/>
</dbReference>
<feature type="region of interest" description="Disordered" evidence="9">
    <location>
        <begin position="696"/>
        <end position="737"/>
    </location>
</feature>
<dbReference type="Proteomes" id="UP000546257">
    <property type="component" value="Unassembled WGS sequence"/>
</dbReference>
<dbReference type="FunFam" id="3.40.50.300:FF:000016">
    <property type="entry name" value="Oligopeptide ABC transporter ATP-binding component"/>
    <property type="match status" value="2"/>
</dbReference>
<gene>
    <name evidence="11" type="ORF">H5V44_00800</name>
</gene>
<evidence type="ECO:0000256" key="7">
    <source>
        <dbReference type="ARBA" id="ARBA00022967"/>
    </source>
</evidence>
<dbReference type="InterPro" id="IPR027417">
    <property type="entry name" value="P-loop_NTPase"/>
</dbReference>
<dbReference type="NCBIfam" id="TIGR01727">
    <property type="entry name" value="oligo_HPY"/>
    <property type="match status" value="2"/>
</dbReference>
<reference evidence="11 12" key="1">
    <citation type="submission" date="2020-08" db="EMBL/GenBank/DDBJ databases">
        <authorList>
            <person name="Seo M.-J."/>
        </authorList>
    </citation>
    <scope>NUCLEOTIDE SEQUENCE [LARGE SCALE GENOMIC DNA]</scope>
    <source>
        <strain evidence="11 12">MBLA0160</strain>
    </source>
</reference>
<evidence type="ECO:0000256" key="3">
    <source>
        <dbReference type="ARBA" id="ARBA00022475"/>
    </source>
</evidence>